<dbReference type="InterPro" id="IPR025662">
    <property type="entry name" value="Sigma_54_int_dom_ATP-bd_1"/>
</dbReference>
<dbReference type="AlphaFoldDB" id="A0A381WG67"/>
<dbReference type="Gene3D" id="3.40.50.300">
    <property type="entry name" value="P-loop containing nucleotide triphosphate hydrolases"/>
    <property type="match status" value="1"/>
</dbReference>
<dbReference type="PROSITE" id="PS00676">
    <property type="entry name" value="SIGMA54_INTERACT_2"/>
    <property type="match status" value="1"/>
</dbReference>
<evidence type="ECO:0000313" key="4">
    <source>
        <dbReference type="EMBL" id="SVA51452.1"/>
    </source>
</evidence>
<name>A0A381WG67_9ZZZZ</name>
<dbReference type="InterPro" id="IPR025943">
    <property type="entry name" value="Sigma_54_int_dom_ATP-bd_2"/>
</dbReference>
<dbReference type="EMBL" id="UINC01011693">
    <property type="protein sequence ID" value="SVA51452.1"/>
    <property type="molecule type" value="Genomic_DNA"/>
</dbReference>
<evidence type="ECO:0000259" key="3">
    <source>
        <dbReference type="PROSITE" id="PS50045"/>
    </source>
</evidence>
<evidence type="ECO:0000256" key="2">
    <source>
        <dbReference type="ARBA" id="ARBA00022840"/>
    </source>
</evidence>
<dbReference type="InterPro" id="IPR011006">
    <property type="entry name" value="CheY-like_superfamily"/>
</dbReference>
<dbReference type="PROSITE" id="PS50045">
    <property type="entry name" value="SIGMA54_INTERACT_4"/>
    <property type="match status" value="1"/>
</dbReference>
<feature type="domain" description="Sigma-54 factor interaction" evidence="3">
    <location>
        <begin position="117"/>
        <end position="218"/>
    </location>
</feature>
<sequence>VDYVQNGLIAINAVQTQDYTAVILEDQLPLMSVQHLTGELLSMDKSIPVISFIRSEDRREQFLDDFGHGLFGWCEPEKCSGEELVTLLDEAQRFHDFFEELSNRDKKDFNAIGYGEIVGVSAVMIDLYQLLNQINNKDVTVMLNGESGTGKNVIANLLHSKGIRRDKPSVSVNCPAIPSELLESELFGHEKGAFTGAIERTDGKFLMANGGTIILDEI</sequence>
<gene>
    <name evidence="4" type="ORF">METZ01_LOCUS104306</name>
</gene>
<dbReference type="CDD" id="cd00009">
    <property type="entry name" value="AAA"/>
    <property type="match status" value="1"/>
</dbReference>
<feature type="non-terminal residue" evidence="4">
    <location>
        <position position="1"/>
    </location>
</feature>
<feature type="non-terminal residue" evidence="4">
    <location>
        <position position="218"/>
    </location>
</feature>
<protein>
    <recommendedName>
        <fullName evidence="3">Sigma-54 factor interaction domain-containing protein</fullName>
    </recommendedName>
</protein>
<dbReference type="PROSITE" id="PS00675">
    <property type="entry name" value="SIGMA54_INTERACT_1"/>
    <property type="match status" value="1"/>
</dbReference>
<dbReference type="GO" id="GO:0006355">
    <property type="term" value="P:regulation of DNA-templated transcription"/>
    <property type="evidence" value="ECO:0007669"/>
    <property type="project" value="InterPro"/>
</dbReference>
<dbReference type="SUPFAM" id="SSF52540">
    <property type="entry name" value="P-loop containing nucleoside triphosphate hydrolases"/>
    <property type="match status" value="1"/>
</dbReference>
<dbReference type="GO" id="GO:0005524">
    <property type="term" value="F:ATP binding"/>
    <property type="evidence" value="ECO:0007669"/>
    <property type="project" value="UniProtKB-KW"/>
</dbReference>
<proteinExistence type="predicted"/>
<organism evidence="4">
    <name type="scientific">marine metagenome</name>
    <dbReference type="NCBI Taxonomy" id="408172"/>
    <lineage>
        <taxon>unclassified sequences</taxon>
        <taxon>metagenomes</taxon>
        <taxon>ecological metagenomes</taxon>
    </lineage>
</organism>
<dbReference type="InterPro" id="IPR002078">
    <property type="entry name" value="Sigma_54_int"/>
</dbReference>
<dbReference type="InterPro" id="IPR027417">
    <property type="entry name" value="P-loop_NTPase"/>
</dbReference>
<dbReference type="SUPFAM" id="SSF52172">
    <property type="entry name" value="CheY-like"/>
    <property type="match status" value="1"/>
</dbReference>
<keyword evidence="2" id="KW-0067">ATP-binding</keyword>
<keyword evidence="1" id="KW-0547">Nucleotide-binding</keyword>
<accession>A0A381WG67</accession>
<dbReference type="Pfam" id="PF00158">
    <property type="entry name" value="Sigma54_activat"/>
    <property type="match status" value="1"/>
</dbReference>
<dbReference type="PANTHER" id="PTHR32071">
    <property type="entry name" value="TRANSCRIPTIONAL REGULATORY PROTEIN"/>
    <property type="match status" value="1"/>
</dbReference>
<evidence type="ECO:0000256" key="1">
    <source>
        <dbReference type="ARBA" id="ARBA00022741"/>
    </source>
</evidence>
<reference evidence="4" key="1">
    <citation type="submission" date="2018-05" db="EMBL/GenBank/DDBJ databases">
        <authorList>
            <person name="Lanie J.A."/>
            <person name="Ng W.-L."/>
            <person name="Kazmierczak K.M."/>
            <person name="Andrzejewski T.M."/>
            <person name="Davidsen T.M."/>
            <person name="Wayne K.J."/>
            <person name="Tettelin H."/>
            <person name="Glass J.I."/>
            <person name="Rusch D."/>
            <person name="Podicherti R."/>
            <person name="Tsui H.-C.T."/>
            <person name="Winkler M.E."/>
        </authorList>
    </citation>
    <scope>NUCLEOTIDE SEQUENCE</scope>
</reference>